<feature type="non-terminal residue" evidence="3">
    <location>
        <position position="2378"/>
    </location>
</feature>
<evidence type="ECO:0000256" key="1">
    <source>
        <dbReference type="SAM" id="Coils"/>
    </source>
</evidence>
<dbReference type="PANTHER" id="PTHR45615">
    <property type="entry name" value="MYOSIN HEAVY CHAIN, NON-MUSCLE"/>
    <property type="match status" value="1"/>
</dbReference>
<protein>
    <submittedName>
        <fullName evidence="3">Uncharacterized protein</fullName>
    </submittedName>
</protein>
<feature type="region of interest" description="Disordered" evidence="2">
    <location>
        <begin position="301"/>
        <end position="321"/>
    </location>
</feature>
<keyword evidence="4" id="KW-1185">Reference proteome</keyword>
<feature type="region of interest" description="Disordered" evidence="2">
    <location>
        <begin position="1"/>
        <end position="20"/>
    </location>
</feature>
<evidence type="ECO:0000256" key="2">
    <source>
        <dbReference type="SAM" id="MobiDB-lite"/>
    </source>
</evidence>
<name>A0ABN9W4N7_9DINO</name>
<dbReference type="PANTHER" id="PTHR45615:SF80">
    <property type="entry name" value="GRIP DOMAIN-CONTAINING PROTEIN"/>
    <property type="match status" value="1"/>
</dbReference>
<feature type="compositionally biased region" description="Low complexity" evidence="2">
    <location>
        <begin position="76"/>
        <end position="104"/>
    </location>
</feature>
<evidence type="ECO:0000313" key="3">
    <source>
        <dbReference type="EMBL" id="CAK0881060.1"/>
    </source>
</evidence>
<feature type="compositionally biased region" description="Low complexity" evidence="2">
    <location>
        <begin position="1461"/>
        <end position="1493"/>
    </location>
</feature>
<gene>
    <name evidence="3" type="ORF">PCOR1329_LOCUS64008</name>
</gene>
<feature type="region of interest" description="Disordered" evidence="2">
    <location>
        <begin position="53"/>
        <end position="104"/>
    </location>
</feature>
<feature type="region of interest" description="Disordered" evidence="2">
    <location>
        <begin position="852"/>
        <end position="894"/>
    </location>
</feature>
<organism evidence="3 4">
    <name type="scientific">Prorocentrum cordatum</name>
    <dbReference type="NCBI Taxonomy" id="2364126"/>
    <lineage>
        <taxon>Eukaryota</taxon>
        <taxon>Sar</taxon>
        <taxon>Alveolata</taxon>
        <taxon>Dinophyceae</taxon>
        <taxon>Prorocentrales</taxon>
        <taxon>Prorocentraceae</taxon>
        <taxon>Prorocentrum</taxon>
    </lineage>
</organism>
<feature type="coiled-coil region" evidence="1">
    <location>
        <begin position="1526"/>
        <end position="1619"/>
    </location>
</feature>
<sequence length="2378" mass="250650">AHPVRPRGLGHGAALAGWRQRRQAQQDVQLGLAHHVPFGCGYAAPPWALDAAAKAKPQADKGGLVDQPRGRRAQRQARSAATSAATSKSQTSASGASGAPSGSGATAIERLQVAVEQLEALQAEPPDGVDCCFTDVVASQLEARRAELAEAQRTAAEQKASSMPLSTMLHKEANAIGKAEKRLRAARQSLEQKQEARGLVEAQLQKAQGELAQLDAEVEEARLALHALEEEARVEAAAQLRQRAAEWAGASQVPGLLMQLDELPEAWGSSNFEVAWAAIRSQVEAVRAQLAEAPVAPKRAHWAESRPMGEISSEDGDRAGGCRHWQSQCAAERGQAERRGDARGEWPKVAQACKRELAAEAPPAPGQAATAAQDVRSGLEEFGANGDAWRRGLEGAEASGPRSGDPPRLAVQQDTRLTPHRLKEARGAARRMRTMAFHHAATPTDKGGPLASAGGVAGWRQGWSGVTVPAAAGLQQLACSLYLRGALGPIGINLDSFAAFGDSVPCQRPRFFPVVGVATGTFSTNGAGLAGWACSPSVAKPPGLATLHAAPAGGRPLGVARGVDGDIALQAVGTEQLVAAWVGGAALGVVRRLRGQHLPLSAAKATRLAPSPSPGCQFGACGKSQGGALCETLQARNLGSDPASAKWGAHEGRVRAAGVLRRARRQDPIHKAGPAASGMRGRAVTGNADGELHSWRLTASCSAGALPRGAERGLRMRYAELRRRRNLDPAALRAGHSVQMKAGLLQEGALPPMMMERGLEAAETRHARTDGPWEHCASPFDAEMLTRARIDWHLKSERCMVAGLGDELDLRCGMGWEWSWPQLGAGLRSWDGGLAQALEVHPFVTKRGSSATAPACWGAASPTRTGRRPGSSLHGNRGKHAAAEQREAPGGTASTAALCTRPSDEKLNGKLCLDGAALEPLFGAWRRWGGAAAHRDGDGNLVAEVYGAVGGDRGPQRTAKDGEDEAAWMLDTLARPAVEEVNIDCSRHAVLDGRLTEAQRRGNEHAGRLAVRRAQTHAVDKRAVGVHQAQAGFVQELGRWIWWAVFLAQGIGAGGGEGLPPAAVRRQARLADAERSQAAEEARGEGPSAERPRLESARSTGNSSAALSASAVAFSTLGHALSYACAGEGEGTQELVACSKCGAYMTLGGRSGVKPRLKERCPGDKTDKGGRNQRSLRLRGLHGGRPRADKQRVRAEGIPALRLQGQVPGRAQERYLEWIGMEAEPAGGASAAVSSSGSGPAAPAAAQEVEAAAASLPQQQPGSSAGALGAGEAAEEELAAAGAAPSGGLASRRVRRRLTRRGSEYLEFYLEELSGEEEPTGRASTAASSSGSGPAPPAAVQTAEAAEVTAASSAACGRHVSRRVSRLLAHRGSSSVGERVRRILPAHVAWAMARPSRGGGSGGRRSRTYWICSCGGWNWGWRATCLGCGCAAPPWALDAAAKAKPQADNDGWVDQPRGRRAQQQARSAATSAATSKSQTSASGTSGAPSGSGATAIERLQGAVEQLEALQAEPPGGVDCCFTGVVASQLEAKRAELAEAQRAAAEQKASSMPLSTMLQKEANAISKAEKRLRAARQSLEQKQEARGLVEAQLQKAQGELAQLDAEVEEASLALHALEEEARVEAAAQLRQRAAEWAGASQVPGLLLQLDKLPEAWGSSNFEVAWAAIRSQVDAVRAQLAEAPVAPRRAPWAESCPMDEISSEGGDHAGGCRRWQPQCAAERGQAERRGDPRGEWPKVAQACKRELATEAEDVRRELEEFGVNGNAWRWSLEGAEASGSRSGAPPRLVVHLETHLAPHRLEEACSCQGALGPEGFNLDSFAAFGDSVLYQRPRFIPVVGLATETFSTNGAGLAGRACGLTVAKPPGLAALHAAPAGGRPQGVTRNVDGDIALQAVGAVQLVAAWFGGAGLGVVRRLRGQRLPLSAAKMTFLAPSPRPGRQLGACGKSQGWTLCEALQARGLGPDPASTRWGAHEGIVPAAGALRRARRLDPIHKAEPAASRMCGRTATGNADGELHSRRLAASRSTGALPMGTERGLRMRCAELRRRRNQDPAALRAGHAVPMKAGLLQAGELPPMMMKRGLEAAETRHARTDVPWEHCASPFDAEMLTRARIDWHFKSERCMVADPGNGLDLMHLGPQELGGEDGPGARSASVRHETRKLSRGTCLLGARISNPHWAQARLLDAREQGQARCCGAERGTLWHHQLGGPVHEAQQYGKGSWLPAHRPPQGHRTDAIGVRGVRRPDEMLNGKLYLDGATLEPLFGTWRCEGGATAHRDGDGNLVAEVYGAVGRNRCPQRTAKDGEDVAAWMLATLARPAVEEVNIDCSRHAVLDGRLTEAQRRSNERADRLAVKRAQAHAVDKRTVGVHQAQAGFVQRAL</sequence>
<feature type="region of interest" description="Disordered" evidence="2">
    <location>
        <begin position="1441"/>
        <end position="1493"/>
    </location>
</feature>
<evidence type="ECO:0000313" key="4">
    <source>
        <dbReference type="Proteomes" id="UP001189429"/>
    </source>
</evidence>
<feature type="region of interest" description="Disordered" evidence="2">
    <location>
        <begin position="1066"/>
        <end position="1102"/>
    </location>
</feature>
<feature type="non-terminal residue" evidence="3">
    <location>
        <position position="1"/>
    </location>
</feature>
<accession>A0ABN9W4N7</accession>
<reference evidence="3" key="1">
    <citation type="submission" date="2023-10" db="EMBL/GenBank/DDBJ databases">
        <authorList>
            <person name="Chen Y."/>
            <person name="Shah S."/>
            <person name="Dougan E. K."/>
            <person name="Thang M."/>
            <person name="Chan C."/>
        </authorList>
    </citation>
    <scope>NUCLEOTIDE SEQUENCE [LARGE SCALE GENOMIC DNA]</scope>
</reference>
<keyword evidence="1" id="KW-0175">Coiled coil</keyword>
<feature type="coiled-coil region" evidence="1">
    <location>
        <begin position="138"/>
        <end position="238"/>
    </location>
</feature>
<dbReference type="EMBL" id="CAUYUJ010018147">
    <property type="protein sequence ID" value="CAK0881060.1"/>
    <property type="molecule type" value="Genomic_DNA"/>
</dbReference>
<comment type="caution">
    <text evidence="3">The sequence shown here is derived from an EMBL/GenBank/DDBJ whole genome shotgun (WGS) entry which is preliminary data.</text>
</comment>
<feature type="region of interest" description="Disordered" evidence="2">
    <location>
        <begin position="1314"/>
        <end position="1344"/>
    </location>
</feature>
<feature type="compositionally biased region" description="Low complexity" evidence="2">
    <location>
        <begin position="1321"/>
        <end position="1344"/>
    </location>
</feature>
<proteinExistence type="predicted"/>
<dbReference type="Proteomes" id="UP001189429">
    <property type="component" value="Unassembled WGS sequence"/>
</dbReference>
<feature type="region of interest" description="Disordered" evidence="2">
    <location>
        <begin position="1228"/>
        <end position="1271"/>
    </location>
</feature>
<feature type="compositionally biased region" description="Basic and acidic residues" evidence="2">
    <location>
        <begin position="1069"/>
        <end position="1096"/>
    </location>
</feature>